<name>A0ABS9IY89_9ACTN</name>
<dbReference type="PANTHER" id="PTHR43777">
    <property type="entry name" value="MOLYBDENUM COFACTOR CYTIDYLYLTRANSFERASE"/>
    <property type="match status" value="1"/>
</dbReference>
<evidence type="ECO:0000259" key="1">
    <source>
        <dbReference type="Pfam" id="PF12804"/>
    </source>
</evidence>
<dbReference type="Proteomes" id="UP001200110">
    <property type="component" value="Unassembled WGS sequence"/>
</dbReference>
<dbReference type="CDD" id="cd04182">
    <property type="entry name" value="GT_2_like_f"/>
    <property type="match status" value="1"/>
</dbReference>
<keyword evidence="3" id="KW-1185">Reference proteome</keyword>
<feature type="domain" description="MobA-like NTP transferase" evidence="1">
    <location>
        <begin position="17"/>
        <end position="165"/>
    </location>
</feature>
<accession>A0ABS9IY89</accession>
<dbReference type="SUPFAM" id="SSF53448">
    <property type="entry name" value="Nucleotide-diphospho-sugar transferases"/>
    <property type="match status" value="1"/>
</dbReference>
<dbReference type="PANTHER" id="PTHR43777:SF1">
    <property type="entry name" value="MOLYBDENUM COFACTOR CYTIDYLYLTRANSFERASE"/>
    <property type="match status" value="1"/>
</dbReference>
<organism evidence="2 3">
    <name type="scientific">Gordonia liuliyuniae</name>
    <dbReference type="NCBI Taxonomy" id="2911517"/>
    <lineage>
        <taxon>Bacteria</taxon>
        <taxon>Bacillati</taxon>
        <taxon>Actinomycetota</taxon>
        <taxon>Actinomycetes</taxon>
        <taxon>Mycobacteriales</taxon>
        <taxon>Gordoniaceae</taxon>
        <taxon>Gordonia</taxon>
    </lineage>
</organism>
<proteinExistence type="predicted"/>
<dbReference type="EMBL" id="JAKKOR010000014">
    <property type="protein sequence ID" value="MCF8590540.1"/>
    <property type="molecule type" value="Genomic_DNA"/>
</dbReference>
<evidence type="ECO:0000313" key="3">
    <source>
        <dbReference type="Proteomes" id="UP001200110"/>
    </source>
</evidence>
<dbReference type="InterPro" id="IPR029044">
    <property type="entry name" value="Nucleotide-diphossugar_trans"/>
</dbReference>
<comment type="caution">
    <text evidence="2">The sequence shown here is derived from an EMBL/GenBank/DDBJ whole genome shotgun (WGS) entry which is preliminary data.</text>
</comment>
<reference evidence="2 3" key="1">
    <citation type="submission" date="2022-01" db="EMBL/GenBank/DDBJ databases">
        <authorList>
            <person name="Huang Y."/>
        </authorList>
    </citation>
    <scope>NUCLEOTIDE SEQUENCE [LARGE SCALE GENOMIC DNA]</scope>
    <source>
        <strain evidence="2 3">HY366</strain>
    </source>
</reference>
<dbReference type="Pfam" id="PF12804">
    <property type="entry name" value="NTP_transf_3"/>
    <property type="match status" value="1"/>
</dbReference>
<dbReference type="Gene3D" id="3.90.550.10">
    <property type="entry name" value="Spore Coat Polysaccharide Biosynthesis Protein SpsA, Chain A"/>
    <property type="match status" value="1"/>
</dbReference>
<protein>
    <submittedName>
        <fullName evidence="2">Nucleotidyltransferase family protein</fullName>
    </submittedName>
</protein>
<dbReference type="RefSeq" id="WP_236999734.1">
    <property type="nucleotide sequence ID" value="NZ_JAKKOR010000014.1"/>
</dbReference>
<evidence type="ECO:0000313" key="2">
    <source>
        <dbReference type="EMBL" id="MCF8590540.1"/>
    </source>
</evidence>
<sequence length="204" mass="21212">MTSTELPNGSPSVDATGVVLAAGAGRRFGQPKALVQFHGERLVDRAVRLLISGGCRRVVVVSGAAPLQVDGADVVHNPRWRTGMGSSLVTGLAAVRESAALVIPVDMPWLGAEAVRRLRFAGSTLAVATYHGRRGHPVLIGSQHFPEVSATAVGDIGAREYLATHAYLVRAVPCDDTGTAADVDTPQDLVDALGFARPEGGYPG</sequence>
<gene>
    <name evidence="2" type="ORF">L5G33_18960</name>
</gene>
<dbReference type="InterPro" id="IPR025877">
    <property type="entry name" value="MobA-like_NTP_Trfase"/>
</dbReference>